<reference evidence="3 4" key="1">
    <citation type="submission" date="2018-11" db="EMBL/GenBank/DDBJ databases">
        <title>Genome assembly of Steccherinum ochraceum LE-BIN_3174, the white-rot fungus of the Steccherinaceae family (The Residual Polyporoid clade, Polyporales, Basidiomycota).</title>
        <authorList>
            <person name="Fedorova T.V."/>
            <person name="Glazunova O.A."/>
            <person name="Landesman E.O."/>
            <person name="Moiseenko K.V."/>
            <person name="Psurtseva N.V."/>
            <person name="Savinova O.S."/>
            <person name="Shakhova N.V."/>
            <person name="Tyazhelova T.V."/>
            <person name="Vasina D.V."/>
        </authorList>
    </citation>
    <scope>NUCLEOTIDE SEQUENCE [LARGE SCALE GENOMIC DNA]</scope>
    <source>
        <strain evidence="3 4">LE-BIN_3174</strain>
    </source>
</reference>
<accession>A0A4R0RAQ8</accession>
<protein>
    <submittedName>
        <fullName evidence="3">G-protein-coupled receptor</fullName>
    </submittedName>
</protein>
<sequence>MHCLPPRLFGAFVLAFLTTLPVISAVEFGKSEHHISLAPPGLKPSTAPICALDRSLQVPAGYTNMGCFSDGPKRALTGYAWKGDKGLAVTPASCLGLSERKGFAMYGVEAGPNGLECYSESLIVLVLSYIRLSGDSFGVYVVGNSFENGQGYAIPSSYCPEVSLGEPAGGSWALSVYMPTLTLQSYVPANEGSNWLHSANCQPPKGWEFGAWTNMGCAQDGPARALTGYTFTSESMTPEVCIEACAGLGYSIAGVEVARECWCDNVFRNGLGGQLDASQCLQRTNDGGVGGGKWALSVYASTFLSKPYDNRPLLNSGLQKRARKEKTFGRKSSSPIKYRAL</sequence>
<evidence type="ECO:0000256" key="1">
    <source>
        <dbReference type="SAM" id="SignalP"/>
    </source>
</evidence>
<dbReference type="Pfam" id="PF01822">
    <property type="entry name" value="WSC"/>
    <property type="match status" value="1"/>
</dbReference>
<dbReference type="EMBL" id="RWJN01000374">
    <property type="protein sequence ID" value="TCD62415.1"/>
    <property type="molecule type" value="Genomic_DNA"/>
</dbReference>
<keyword evidence="4" id="KW-1185">Reference proteome</keyword>
<evidence type="ECO:0000313" key="4">
    <source>
        <dbReference type="Proteomes" id="UP000292702"/>
    </source>
</evidence>
<keyword evidence="3" id="KW-0675">Receptor</keyword>
<dbReference type="Proteomes" id="UP000292702">
    <property type="component" value="Unassembled WGS sequence"/>
</dbReference>
<keyword evidence="1" id="KW-0732">Signal</keyword>
<feature type="signal peptide" evidence="1">
    <location>
        <begin position="1"/>
        <end position="25"/>
    </location>
</feature>
<evidence type="ECO:0000259" key="2">
    <source>
        <dbReference type="PROSITE" id="PS51212"/>
    </source>
</evidence>
<evidence type="ECO:0000313" key="3">
    <source>
        <dbReference type="EMBL" id="TCD62415.1"/>
    </source>
</evidence>
<comment type="caution">
    <text evidence="3">The sequence shown here is derived from an EMBL/GenBank/DDBJ whole genome shotgun (WGS) entry which is preliminary data.</text>
</comment>
<feature type="chain" id="PRO_5020236899" evidence="1">
    <location>
        <begin position="26"/>
        <end position="341"/>
    </location>
</feature>
<dbReference type="AlphaFoldDB" id="A0A4R0RAQ8"/>
<dbReference type="SMART" id="SM00321">
    <property type="entry name" value="WSC"/>
    <property type="match status" value="1"/>
</dbReference>
<dbReference type="InterPro" id="IPR002889">
    <property type="entry name" value="WSC_carb-bd"/>
</dbReference>
<gene>
    <name evidence="3" type="primary">GPR98_3</name>
    <name evidence="3" type="ORF">EIP91_006916</name>
</gene>
<name>A0A4R0RAQ8_9APHY</name>
<organism evidence="3 4">
    <name type="scientific">Steccherinum ochraceum</name>
    <dbReference type="NCBI Taxonomy" id="92696"/>
    <lineage>
        <taxon>Eukaryota</taxon>
        <taxon>Fungi</taxon>
        <taxon>Dikarya</taxon>
        <taxon>Basidiomycota</taxon>
        <taxon>Agaricomycotina</taxon>
        <taxon>Agaricomycetes</taxon>
        <taxon>Polyporales</taxon>
        <taxon>Steccherinaceae</taxon>
        <taxon>Steccherinum</taxon>
    </lineage>
</organism>
<dbReference type="PROSITE" id="PS51212">
    <property type="entry name" value="WSC"/>
    <property type="match status" value="1"/>
</dbReference>
<proteinExistence type="predicted"/>
<dbReference type="OrthoDB" id="5985073at2759"/>
<feature type="domain" description="WSC" evidence="2">
    <location>
        <begin position="211"/>
        <end position="302"/>
    </location>
</feature>
<dbReference type="STRING" id="92696.A0A4R0RAQ8"/>